<keyword evidence="2" id="KW-1185">Reference proteome</keyword>
<evidence type="ECO:0000313" key="1">
    <source>
        <dbReference type="EMBL" id="MEO3693526.1"/>
    </source>
</evidence>
<sequence length="212" mass="23218">MPVVYLLRRNTASIEKTRTTLEEADWQLGGCSESLQDALAEIAVRMPDIVACDLRLNDGHAMLVAHELGQLPVRPQLLLLSPNVDDLQLFAALCAGANAYHVDVGTGLTDALTALHQRRANLSPLMARQALAAFGVERSPLALASQMAAAKDQSAAGRQIDQAARHLLSLLAHGLLTSEVAQAWQITQMEVEQRIWRIVRLLHVRSRELQIV</sequence>
<accession>A0ABV0G717</accession>
<evidence type="ECO:0008006" key="3">
    <source>
        <dbReference type="Google" id="ProtNLM"/>
    </source>
</evidence>
<dbReference type="Proteomes" id="UP001495147">
    <property type="component" value="Unassembled WGS sequence"/>
</dbReference>
<dbReference type="InterPro" id="IPR011006">
    <property type="entry name" value="CheY-like_superfamily"/>
</dbReference>
<dbReference type="RefSeq" id="WP_347706343.1">
    <property type="nucleotide sequence ID" value="NZ_JBDPZD010000008.1"/>
</dbReference>
<evidence type="ECO:0000313" key="2">
    <source>
        <dbReference type="Proteomes" id="UP001495147"/>
    </source>
</evidence>
<reference evidence="1 2" key="1">
    <citation type="submission" date="2024-05" db="EMBL/GenBank/DDBJ databases">
        <title>Roseateles sp. DJS-2-20 16S ribosomal RNA gene Genome sequencing and assembly.</title>
        <authorList>
            <person name="Woo H."/>
        </authorList>
    </citation>
    <scope>NUCLEOTIDE SEQUENCE [LARGE SCALE GENOMIC DNA]</scope>
    <source>
        <strain evidence="1 2">DJS-2-20</strain>
    </source>
</reference>
<organism evidence="1 2">
    <name type="scientific">Roseateles paludis</name>
    <dbReference type="NCBI Taxonomy" id="3145238"/>
    <lineage>
        <taxon>Bacteria</taxon>
        <taxon>Pseudomonadati</taxon>
        <taxon>Pseudomonadota</taxon>
        <taxon>Betaproteobacteria</taxon>
        <taxon>Burkholderiales</taxon>
        <taxon>Sphaerotilaceae</taxon>
        <taxon>Roseateles</taxon>
    </lineage>
</organism>
<dbReference type="SUPFAM" id="SSF52172">
    <property type="entry name" value="CheY-like"/>
    <property type="match status" value="1"/>
</dbReference>
<comment type="caution">
    <text evidence="1">The sequence shown here is derived from an EMBL/GenBank/DDBJ whole genome shotgun (WGS) entry which is preliminary data.</text>
</comment>
<dbReference type="Gene3D" id="3.40.50.2300">
    <property type="match status" value="1"/>
</dbReference>
<dbReference type="EMBL" id="JBDPZD010000008">
    <property type="protein sequence ID" value="MEO3693526.1"/>
    <property type="molecule type" value="Genomic_DNA"/>
</dbReference>
<gene>
    <name evidence="1" type="ORF">ABDJ85_18800</name>
</gene>
<protein>
    <recommendedName>
        <fullName evidence="3">Response regulator transcription factor</fullName>
    </recommendedName>
</protein>
<name>A0ABV0G717_9BURK</name>
<proteinExistence type="predicted"/>